<reference evidence="6" key="1">
    <citation type="journal article" date="2019" name="Int. J. Syst. Evol. Microbiol.">
        <title>The Global Catalogue of Microorganisms (GCM) 10K type strain sequencing project: providing services to taxonomists for standard genome sequencing and annotation.</title>
        <authorList>
            <consortium name="The Broad Institute Genomics Platform"/>
            <consortium name="The Broad Institute Genome Sequencing Center for Infectious Disease"/>
            <person name="Wu L."/>
            <person name="Ma J."/>
        </authorList>
    </citation>
    <scope>NUCLEOTIDE SEQUENCE [LARGE SCALE GENOMIC DNA]</scope>
    <source>
        <strain evidence="6">CGMCC 1.12702</strain>
    </source>
</reference>
<gene>
    <name evidence="5" type="ORF">ACFSGX_12425</name>
</gene>
<dbReference type="RefSeq" id="WP_380930338.1">
    <property type="nucleotide sequence ID" value="NZ_JBHUGS010000003.1"/>
</dbReference>
<dbReference type="InterPro" id="IPR035418">
    <property type="entry name" value="AraC-bd_2"/>
</dbReference>
<evidence type="ECO:0000256" key="1">
    <source>
        <dbReference type="ARBA" id="ARBA00023015"/>
    </source>
</evidence>
<protein>
    <submittedName>
        <fullName evidence="5">AraC family transcriptional regulator</fullName>
    </submittedName>
</protein>
<accession>A0ABW4U1G6</accession>
<evidence type="ECO:0000256" key="2">
    <source>
        <dbReference type="ARBA" id="ARBA00023125"/>
    </source>
</evidence>
<evidence type="ECO:0000313" key="5">
    <source>
        <dbReference type="EMBL" id="MFD1951571.1"/>
    </source>
</evidence>
<name>A0ABW4U1G6_9SPHN</name>
<evidence type="ECO:0000256" key="3">
    <source>
        <dbReference type="ARBA" id="ARBA00023163"/>
    </source>
</evidence>
<comment type="caution">
    <text evidence="5">The sequence shown here is derived from an EMBL/GenBank/DDBJ whole genome shotgun (WGS) entry which is preliminary data.</text>
</comment>
<keyword evidence="3" id="KW-0804">Transcription</keyword>
<keyword evidence="1" id="KW-0805">Transcription regulation</keyword>
<dbReference type="Pfam" id="PF12833">
    <property type="entry name" value="HTH_18"/>
    <property type="match status" value="1"/>
</dbReference>
<dbReference type="PANTHER" id="PTHR46796">
    <property type="entry name" value="HTH-TYPE TRANSCRIPTIONAL ACTIVATOR RHAS-RELATED"/>
    <property type="match status" value="1"/>
</dbReference>
<evidence type="ECO:0000259" key="4">
    <source>
        <dbReference type="PROSITE" id="PS01124"/>
    </source>
</evidence>
<dbReference type="Gene3D" id="1.10.10.60">
    <property type="entry name" value="Homeodomain-like"/>
    <property type="match status" value="1"/>
</dbReference>
<keyword evidence="6" id="KW-1185">Reference proteome</keyword>
<dbReference type="SMART" id="SM00342">
    <property type="entry name" value="HTH_ARAC"/>
    <property type="match status" value="1"/>
</dbReference>
<evidence type="ECO:0000313" key="6">
    <source>
        <dbReference type="Proteomes" id="UP001597400"/>
    </source>
</evidence>
<sequence>MLLKKSRRSAFMVAVPKVLQQASVAFPYVDVRLLDDRPDRALSARRLGDFGIALLRTPASVAEVSAHRSANAGGGDQLKLIWQLRGRTRYEDVNRVIDLSPGDLVVTAGARDHRLDMAEGHEALVLAFNPLAEPEWPMLIGEALETRTGANAGLETAAAGLQALLGAGGNDGSGELAARAMVDLALRSVRQSHDTQDASEPPFLGRASLSVLRNVGDRGFGPDRLARELGMSRRTLYSRLLQFGITPAGLIKRVRLDRVRSDILREPGRSLLDIALANGFAGSPA</sequence>
<dbReference type="EMBL" id="JBHUGS010000003">
    <property type="protein sequence ID" value="MFD1951571.1"/>
    <property type="molecule type" value="Genomic_DNA"/>
</dbReference>
<dbReference type="Pfam" id="PF14525">
    <property type="entry name" value="AraC_binding_2"/>
    <property type="match status" value="1"/>
</dbReference>
<dbReference type="InterPro" id="IPR050204">
    <property type="entry name" value="AraC_XylS_family_regulators"/>
</dbReference>
<dbReference type="InterPro" id="IPR018060">
    <property type="entry name" value="HTH_AraC"/>
</dbReference>
<proteinExistence type="predicted"/>
<dbReference type="PROSITE" id="PS01124">
    <property type="entry name" value="HTH_ARAC_FAMILY_2"/>
    <property type="match status" value="1"/>
</dbReference>
<keyword evidence="2" id="KW-0238">DNA-binding</keyword>
<feature type="domain" description="HTH araC/xylS-type" evidence="4">
    <location>
        <begin position="205"/>
        <end position="285"/>
    </location>
</feature>
<organism evidence="5 6">
    <name type="scientific">Sphingomonas arantia</name>
    <dbReference type="NCBI Taxonomy" id="1460676"/>
    <lineage>
        <taxon>Bacteria</taxon>
        <taxon>Pseudomonadati</taxon>
        <taxon>Pseudomonadota</taxon>
        <taxon>Alphaproteobacteria</taxon>
        <taxon>Sphingomonadales</taxon>
        <taxon>Sphingomonadaceae</taxon>
        <taxon>Sphingomonas</taxon>
    </lineage>
</organism>
<dbReference type="PANTHER" id="PTHR46796:SF6">
    <property type="entry name" value="ARAC SUBFAMILY"/>
    <property type="match status" value="1"/>
</dbReference>
<dbReference type="Proteomes" id="UP001597400">
    <property type="component" value="Unassembled WGS sequence"/>
</dbReference>